<evidence type="ECO:0000313" key="14">
    <source>
        <dbReference type="EMBL" id="GMJ06631.1"/>
    </source>
</evidence>
<sequence length="792" mass="88168">MDPPLSPGTYSNPIKKETWMHTVLLSFQSLGVVYGRLSTAPLYVFSSIPRQEFKSDESAYEYLSFIFWTLTIVSLVKYAIIVLRADDDGEGGTFALYSLLCRHGKVGLLPNDKSDSNIMQYDDDFPSRSKLESRARRAITKHKSSHYLMLFLALLGSCMIIADAVLTPAISVLSAAASLRRSLTDIKYSSSHEREESISRDIKRYVQVPVACAILVCLFTVQRYGSHRIGFIFAPIVIIWLLFISGMGVFNIVHYDPHIIYAASPKYIYKYFKSTSLRSWRSLGGLTLCVAGSEAMFADLGHFSAKSIKMTFFCLIYPALILCYAGQAAFISHTLSQKNSSGLPDEYNHLFLSAPEGVHHVYTVLALFAAAVGSQATITACFSIVNQCLALSCFPRVKVIHTSDTIHGQVYIPDVNWIVMVLSLAITIGFHDTTRIGNALGTAVVSSMLVTTCLMSLVMALYWEKSLLLSACFLLFFGSIEAMYLSSNILNFHKGAWYLAVLLVLSLTIMVSWHYGTLKKYQFDLENKVSTEWLTDLSSGLGVSRVPGIGFVYTDIVTGIPAFFSHFITNVPAFHQVLIFVSFKSLPEPFVPPSRRYLIGRVGPRDNRTYRCIVRYGYREHIRDTGDFEEQIIRFIGEFISVEKPDAESLVAPEGRMIVVGVGKQPEGDALIPLQDKEGTSAANAATQMNASSTGDAKEKGKKKKVRFMLPDHSPKMRVSVREELNALIEARESGTAYFLGQSHLVVRNGSDFLKRFLVMVYVFLDKNGREPHVALNIPHAALVEVGMVYTI</sequence>
<feature type="transmembrane region" description="Helical" evidence="10">
    <location>
        <begin position="467"/>
        <end position="485"/>
    </location>
</feature>
<dbReference type="GO" id="GO:0005886">
    <property type="term" value="C:plasma membrane"/>
    <property type="evidence" value="ECO:0007669"/>
    <property type="project" value="UniProtKB-SubCell"/>
</dbReference>
<dbReference type="Pfam" id="PF02705">
    <property type="entry name" value="K_trans"/>
    <property type="match status" value="1"/>
</dbReference>
<feature type="transmembrane region" description="Helical" evidence="10">
    <location>
        <begin position="65"/>
        <end position="83"/>
    </location>
</feature>
<protein>
    <recommendedName>
        <fullName evidence="10">Potassium transporter</fullName>
    </recommendedName>
</protein>
<evidence type="ECO:0000313" key="15">
    <source>
        <dbReference type="Proteomes" id="UP001165190"/>
    </source>
</evidence>
<feature type="region of interest" description="Disordered" evidence="11">
    <location>
        <begin position="682"/>
        <end position="703"/>
    </location>
</feature>
<dbReference type="NCBIfam" id="TIGR00794">
    <property type="entry name" value="kup"/>
    <property type="match status" value="1"/>
</dbReference>
<evidence type="ECO:0000259" key="13">
    <source>
        <dbReference type="Pfam" id="PF22776"/>
    </source>
</evidence>
<name>A0A9W7J2H6_HIBTR</name>
<dbReference type="PANTHER" id="PTHR30540">
    <property type="entry name" value="OSMOTIC STRESS POTASSIUM TRANSPORTER"/>
    <property type="match status" value="1"/>
</dbReference>
<evidence type="ECO:0000256" key="11">
    <source>
        <dbReference type="SAM" id="MobiDB-lite"/>
    </source>
</evidence>
<proteinExistence type="inferred from homology"/>
<evidence type="ECO:0000256" key="5">
    <source>
        <dbReference type="ARBA" id="ARBA00022692"/>
    </source>
</evidence>
<evidence type="ECO:0000256" key="2">
    <source>
        <dbReference type="ARBA" id="ARBA00008440"/>
    </source>
</evidence>
<evidence type="ECO:0000259" key="12">
    <source>
        <dbReference type="Pfam" id="PF02705"/>
    </source>
</evidence>
<evidence type="ECO:0000256" key="10">
    <source>
        <dbReference type="RuleBase" id="RU321113"/>
    </source>
</evidence>
<comment type="caution">
    <text evidence="14">The sequence shown here is derived from an EMBL/GenBank/DDBJ whole genome shotgun (WGS) entry which is preliminary data.</text>
</comment>
<keyword evidence="15" id="KW-1185">Reference proteome</keyword>
<keyword evidence="5 10" id="KW-0812">Transmembrane</keyword>
<evidence type="ECO:0000256" key="3">
    <source>
        <dbReference type="ARBA" id="ARBA00022448"/>
    </source>
</evidence>
<keyword evidence="3" id="KW-0813">Transport</keyword>
<evidence type="ECO:0000256" key="9">
    <source>
        <dbReference type="ARBA" id="ARBA00023136"/>
    </source>
</evidence>
<evidence type="ECO:0000256" key="6">
    <source>
        <dbReference type="ARBA" id="ARBA00022958"/>
    </source>
</evidence>
<comment type="caution">
    <text evidence="10">Lacks conserved residue(s) required for the propagation of feature annotation.</text>
</comment>
<feature type="compositionally biased region" description="Polar residues" evidence="11">
    <location>
        <begin position="682"/>
        <end position="695"/>
    </location>
</feature>
<dbReference type="InterPro" id="IPR053951">
    <property type="entry name" value="K_trans_N"/>
</dbReference>
<keyword evidence="8 10" id="KW-0406">Ion transport</keyword>
<dbReference type="EMBL" id="BSYR01000045">
    <property type="protein sequence ID" value="GMJ06631.1"/>
    <property type="molecule type" value="Genomic_DNA"/>
</dbReference>
<dbReference type="InterPro" id="IPR053952">
    <property type="entry name" value="K_trans_C"/>
</dbReference>
<keyword evidence="6 10" id="KW-0630">Potassium</keyword>
<feature type="domain" description="K+ potassium transporter integral membrane" evidence="12">
    <location>
        <begin position="26"/>
        <end position="535"/>
    </location>
</feature>
<keyword evidence="9 10" id="KW-0472">Membrane</keyword>
<keyword evidence="4 10" id="KW-0633">Potassium transport</keyword>
<comment type="subcellular location">
    <subcellularLocation>
        <location evidence="1">Cell membrane</location>
        <topology evidence="1">Multi-pass membrane protein</topology>
    </subcellularLocation>
    <subcellularLocation>
        <location evidence="10">Membrane</location>
        <topology evidence="10">Multi-pass membrane protein</topology>
    </subcellularLocation>
</comment>
<feature type="domain" description="K+ potassium transporter C-terminal" evidence="13">
    <location>
        <begin position="547"/>
        <end position="792"/>
    </location>
</feature>
<dbReference type="PANTHER" id="PTHR30540:SF97">
    <property type="entry name" value="POTASSIUM TRANSPORTER"/>
    <property type="match status" value="1"/>
</dbReference>
<comment type="similarity">
    <text evidence="2 10">Belongs to the HAK/KUP transporter (TC 2.A.72.3) family.</text>
</comment>
<dbReference type="Pfam" id="PF22776">
    <property type="entry name" value="K_trans_C"/>
    <property type="match status" value="1"/>
</dbReference>
<keyword evidence="7 10" id="KW-1133">Transmembrane helix</keyword>
<evidence type="ECO:0000256" key="8">
    <source>
        <dbReference type="ARBA" id="ARBA00023065"/>
    </source>
</evidence>
<dbReference type="Proteomes" id="UP001165190">
    <property type="component" value="Unassembled WGS sequence"/>
</dbReference>
<reference evidence="14" key="1">
    <citation type="submission" date="2023-05" db="EMBL/GenBank/DDBJ databases">
        <title>Genome and transcriptome analyses reveal genes involved in the formation of fine ridges on petal epidermal cells in Hibiscus trionum.</title>
        <authorList>
            <person name="Koshimizu S."/>
            <person name="Masuda S."/>
            <person name="Ishii T."/>
            <person name="Shirasu K."/>
            <person name="Hoshino A."/>
            <person name="Arita M."/>
        </authorList>
    </citation>
    <scope>NUCLEOTIDE SEQUENCE</scope>
    <source>
        <strain evidence="14">Hamamatsu line</strain>
    </source>
</reference>
<feature type="transmembrane region" description="Helical" evidence="10">
    <location>
        <begin position="310"/>
        <end position="331"/>
    </location>
</feature>
<dbReference type="GO" id="GO:0015079">
    <property type="term" value="F:potassium ion transmembrane transporter activity"/>
    <property type="evidence" value="ECO:0007669"/>
    <property type="project" value="UniProtKB-UniRule"/>
</dbReference>
<feature type="transmembrane region" description="Helical" evidence="10">
    <location>
        <begin position="147"/>
        <end position="173"/>
    </location>
</feature>
<evidence type="ECO:0000256" key="1">
    <source>
        <dbReference type="ARBA" id="ARBA00004651"/>
    </source>
</evidence>
<accession>A0A9W7J2H6</accession>
<feature type="transmembrane region" description="Helical" evidence="10">
    <location>
        <begin position="497"/>
        <end position="518"/>
    </location>
</feature>
<evidence type="ECO:0000256" key="7">
    <source>
        <dbReference type="ARBA" id="ARBA00022989"/>
    </source>
</evidence>
<evidence type="ECO:0000256" key="4">
    <source>
        <dbReference type="ARBA" id="ARBA00022538"/>
    </source>
</evidence>
<gene>
    <name evidence="14" type="ORF">HRI_004332300</name>
</gene>
<dbReference type="OrthoDB" id="755086at2759"/>
<organism evidence="14 15">
    <name type="scientific">Hibiscus trionum</name>
    <name type="common">Flower of an hour</name>
    <dbReference type="NCBI Taxonomy" id="183268"/>
    <lineage>
        <taxon>Eukaryota</taxon>
        <taxon>Viridiplantae</taxon>
        <taxon>Streptophyta</taxon>
        <taxon>Embryophyta</taxon>
        <taxon>Tracheophyta</taxon>
        <taxon>Spermatophyta</taxon>
        <taxon>Magnoliopsida</taxon>
        <taxon>eudicotyledons</taxon>
        <taxon>Gunneridae</taxon>
        <taxon>Pentapetalae</taxon>
        <taxon>rosids</taxon>
        <taxon>malvids</taxon>
        <taxon>Malvales</taxon>
        <taxon>Malvaceae</taxon>
        <taxon>Malvoideae</taxon>
        <taxon>Hibiscus</taxon>
    </lineage>
</organism>
<feature type="transmembrane region" description="Helical" evidence="10">
    <location>
        <begin position="229"/>
        <end position="253"/>
    </location>
</feature>
<feature type="transmembrane region" description="Helical" evidence="10">
    <location>
        <begin position="410"/>
        <end position="430"/>
    </location>
</feature>
<dbReference type="AlphaFoldDB" id="A0A9W7J2H6"/>
<feature type="transmembrane region" description="Helical" evidence="10">
    <location>
        <begin position="436"/>
        <end position="460"/>
    </location>
</feature>
<feature type="transmembrane region" description="Helical" evidence="10">
    <location>
        <begin position="361"/>
        <end position="389"/>
    </location>
</feature>
<comment type="function">
    <text evidence="10">Potassium transporter.</text>
</comment>
<dbReference type="InterPro" id="IPR003855">
    <property type="entry name" value="K+_transporter"/>
</dbReference>